<evidence type="ECO:0000256" key="1">
    <source>
        <dbReference type="SAM" id="MobiDB-lite"/>
    </source>
</evidence>
<proteinExistence type="predicted"/>
<name>J9GEY8_9ZZZZ</name>
<organism evidence="2">
    <name type="scientific">gut metagenome</name>
    <dbReference type="NCBI Taxonomy" id="749906"/>
    <lineage>
        <taxon>unclassified sequences</taxon>
        <taxon>metagenomes</taxon>
        <taxon>organismal metagenomes</taxon>
    </lineage>
</organism>
<comment type="caution">
    <text evidence="2">The sequence shown here is derived from an EMBL/GenBank/DDBJ whole genome shotgun (WGS) entry which is preliminary data.</text>
</comment>
<sequence length="233" mass="25278">MAPGRTPGWCEGQGEHDGTEYHHDGHEDALCHQYAVIGHLEYQFPDKADNIIDPFADFGLCGNGCPLGIVVDGIAQILYIVDELIPPGGILTDSGYLLGCCDGVLNTAESVQILALLLSHLEFEGGHFLVLGFGHGLGSGFQSFAGNLQGLTNPRGRRDTDGNADDAQKFHHVHPSPSEHHHPAFVRTYTECKQQTQDACQSDGISQYGHIWKGFHGDQQFVQALVYGRQSDG</sequence>
<protein>
    <submittedName>
        <fullName evidence="2">Uncharacterized protein</fullName>
    </submittedName>
</protein>
<feature type="region of interest" description="Disordered" evidence="1">
    <location>
        <begin position="152"/>
        <end position="181"/>
    </location>
</feature>
<feature type="compositionally biased region" description="Basic and acidic residues" evidence="1">
    <location>
        <begin position="156"/>
        <end position="169"/>
    </location>
</feature>
<dbReference type="AlphaFoldDB" id="J9GEY8"/>
<dbReference type="EMBL" id="AMCI01001458">
    <property type="protein sequence ID" value="EJX05469.1"/>
    <property type="molecule type" value="Genomic_DNA"/>
</dbReference>
<accession>J9GEY8</accession>
<gene>
    <name evidence="2" type="ORF">EVA_06424</name>
</gene>
<evidence type="ECO:0000313" key="2">
    <source>
        <dbReference type="EMBL" id="EJX05469.1"/>
    </source>
</evidence>
<reference evidence="2" key="1">
    <citation type="journal article" date="2012" name="PLoS ONE">
        <title>Gene sets for utilization of primary and secondary nutrition supplies in the distal gut of endangered iberian lynx.</title>
        <authorList>
            <person name="Alcaide M."/>
            <person name="Messina E."/>
            <person name="Richter M."/>
            <person name="Bargiela R."/>
            <person name="Peplies J."/>
            <person name="Huws S.A."/>
            <person name="Newbold C.J."/>
            <person name="Golyshin P.N."/>
            <person name="Simon M.A."/>
            <person name="Lopez G."/>
            <person name="Yakimov M.M."/>
            <person name="Ferrer M."/>
        </authorList>
    </citation>
    <scope>NUCLEOTIDE SEQUENCE</scope>
</reference>